<name>A0AAQ3KFX1_9LILI</name>
<dbReference type="InterPro" id="IPR040256">
    <property type="entry name" value="At4g02000-like"/>
</dbReference>
<dbReference type="Pfam" id="PF14111">
    <property type="entry name" value="DUF4283"/>
    <property type="match status" value="1"/>
</dbReference>
<evidence type="ECO:0000313" key="3">
    <source>
        <dbReference type="EMBL" id="WOL07609.1"/>
    </source>
</evidence>
<protein>
    <recommendedName>
        <fullName evidence="2">DUF4283 domain-containing protein</fullName>
    </recommendedName>
</protein>
<dbReference type="Proteomes" id="UP001327560">
    <property type="component" value="Chromosome 5"/>
</dbReference>
<dbReference type="PANTHER" id="PTHR31286:SF99">
    <property type="entry name" value="DUF4283 DOMAIN-CONTAINING PROTEIN"/>
    <property type="match status" value="1"/>
</dbReference>
<organism evidence="3 4">
    <name type="scientific">Canna indica</name>
    <name type="common">Indian-shot</name>
    <dbReference type="NCBI Taxonomy" id="4628"/>
    <lineage>
        <taxon>Eukaryota</taxon>
        <taxon>Viridiplantae</taxon>
        <taxon>Streptophyta</taxon>
        <taxon>Embryophyta</taxon>
        <taxon>Tracheophyta</taxon>
        <taxon>Spermatophyta</taxon>
        <taxon>Magnoliopsida</taxon>
        <taxon>Liliopsida</taxon>
        <taxon>Zingiberales</taxon>
        <taxon>Cannaceae</taxon>
        <taxon>Canna</taxon>
    </lineage>
</organism>
<feature type="region of interest" description="Disordered" evidence="1">
    <location>
        <begin position="1"/>
        <end position="36"/>
    </location>
</feature>
<gene>
    <name evidence="3" type="ORF">Cni_G16353</name>
</gene>
<reference evidence="3 4" key="1">
    <citation type="submission" date="2023-10" db="EMBL/GenBank/DDBJ databases">
        <title>Chromosome-scale genome assembly provides insights into flower coloration mechanisms of Canna indica.</title>
        <authorList>
            <person name="Li C."/>
        </authorList>
    </citation>
    <scope>NUCLEOTIDE SEQUENCE [LARGE SCALE GENOMIC DNA]</scope>
    <source>
        <tissue evidence="3">Flower</tissue>
    </source>
</reference>
<evidence type="ECO:0000259" key="2">
    <source>
        <dbReference type="Pfam" id="PF14111"/>
    </source>
</evidence>
<dbReference type="AlphaFoldDB" id="A0AAQ3KFX1"/>
<sequence length="332" mass="37756">MEAGSSSMDDGSMNGRRSIDGVASRYGDRSRSEVKRSTAMLAPVKLDVVVRKLGNAINTLDNNGRRMAATPMGVQEEIRGDQMAAPSKESERPKSWAGLFRRTMKEDWRFSKELDGKIKRIQELTAGKVVIAEEDIDKARNECRLVLYGKFFGRTSALDLVKSIMPKLWKISGNCKTIDLVAGYFSFKFDEEKDYWNVYTGGPWFLRGQSPSLVQWRENFQPMHENIDVIPVWIQMPGLPPEFMNQAILPQLATVVGKPLKIDDYTKYGDRGKFARICVLLNLKKTIEQGFWLMKTLLTSIISVGELAIKKISINGMKRSRIVVLRREHRMV</sequence>
<evidence type="ECO:0000256" key="1">
    <source>
        <dbReference type="SAM" id="MobiDB-lite"/>
    </source>
</evidence>
<dbReference type="EMBL" id="CP136894">
    <property type="protein sequence ID" value="WOL07609.1"/>
    <property type="molecule type" value="Genomic_DNA"/>
</dbReference>
<feature type="compositionally biased region" description="Low complexity" evidence="1">
    <location>
        <begin position="1"/>
        <end position="13"/>
    </location>
</feature>
<evidence type="ECO:0000313" key="4">
    <source>
        <dbReference type="Proteomes" id="UP001327560"/>
    </source>
</evidence>
<accession>A0AAQ3KFX1</accession>
<dbReference type="PANTHER" id="PTHR31286">
    <property type="entry name" value="GLYCINE-RICH CELL WALL STRUCTURAL PROTEIN 1.8-LIKE"/>
    <property type="match status" value="1"/>
</dbReference>
<feature type="compositionally biased region" description="Basic and acidic residues" evidence="1">
    <location>
        <begin position="26"/>
        <end position="36"/>
    </location>
</feature>
<proteinExistence type="predicted"/>
<keyword evidence="4" id="KW-1185">Reference proteome</keyword>
<dbReference type="InterPro" id="IPR025558">
    <property type="entry name" value="DUF4283"/>
</dbReference>
<feature type="domain" description="DUF4283" evidence="2">
    <location>
        <begin position="141"/>
        <end position="223"/>
    </location>
</feature>